<dbReference type="SUPFAM" id="SSF48029">
    <property type="entry name" value="FliG"/>
    <property type="match status" value="1"/>
</dbReference>
<evidence type="ECO:0000313" key="2">
    <source>
        <dbReference type="Proteomes" id="UP000298058"/>
    </source>
</evidence>
<organism evidence="1 2">
    <name type="scientific">Leptospira idonii</name>
    <dbReference type="NCBI Taxonomy" id="1193500"/>
    <lineage>
        <taxon>Bacteria</taxon>
        <taxon>Pseudomonadati</taxon>
        <taxon>Spirochaetota</taxon>
        <taxon>Spirochaetia</taxon>
        <taxon>Leptospirales</taxon>
        <taxon>Leptospiraceae</taxon>
        <taxon>Leptospira</taxon>
    </lineage>
</organism>
<dbReference type="InterPro" id="IPR011002">
    <property type="entry name" value="FliG_a-hlx"/>
</dbReference>
<keyword evidence="1" id="KW-0969">Cilium</keyword>
<keyword evidence="1" id="KW-0966">Cell projection</keyword>
<keyword evidence="1" id="KW-0282">Flagellum</keyword>
<dbReference type="Proteomes" id="UP000298058">
    <property type="component" value="Unassembled WGS sequence"/>
</dbReference>
<proteinExistence type="predicted"/>
<evidence type="ECO:0000313" key="1">
    <source>
        <dbReference type="EMBL" id="TGN20215.1"/>
    </source>
</evidence>
<protein>
    <submittedName>
        <fullName evidence="1">Flagellar motor switch protein FliG</fullName>
    </submittedName>
</protein>
<dbReference type="AlphaFoldDB" id="A0A4R9M2U6"/>
<name>A0A4R9M2U6_9LEPT</name>
<sequence>MARIQSKVSPFYDFPKSKIPDLPSLSSDPLVVPKFLYEMNWNRIGHPSSPIESAMYISYDGTKIHSEKKPEEKIHYITRTGEKKAAIEKLPFPAPSKTPFYLSLGENEKIQVGGIKNKERVLLTKTKRTKYGQNKYLSLRDIVNPNFSEEEIKNKIEELYFNRENKTFLFRLVQILYSGTPAEENKIVSNLFSFEPEFAKFLSKSIFTVEIIPLIHGPFIQNFISNFDERYIKHSLPSLSPQVRKVLEKSVSKNKFKMILDAPSIEPKQGESFLERLELEVYKTFARNVYFEEGHINTYKETDDKEEEMQKEEIRLDAEDSSQFNFWTSRPSLEFFLPTKTKLFFLTRDWIQTLRFDWFLSRKMIETYEFHRLPPGLILEVPYFPTGLCLVGGGITNERKEFECCMQWFAY</sequence>
<comment type="caution">
    <text evidence="1">The sequence shown here is derived from an EMBL/GenBank/DDBJ whole genome shotgun (WGS) entry which is preliminary data.</text>
</comment>
<dbReference type="OrthoDB" id="343811at2"/>
<dbReference type="Gene3D" id="1.10.220.30">
    <property type="match status" value="1"/>
</dbReference>
<accession>A0A4R9M2U6</accession>
<reference evidence="1" key="1">
    <citation type="journal article" date="2019" name="PLoS Negl. Trop. Dis.">
        <title>Revisiting the worldwide diversity of Leptospira species in the environment.</title>
        <authorList>
            <person name="Vincent A.T."/>
            <person name="Schiettekatte O."/>
            <person name="Bourhy P."/>
            <person name="Veyrier F.J."/>
            <person name="Picardeau M."/>
        </authorList>
    </citation>
    <scope>NUCLEOTIDE SEQUENCE [LARGE SCALE GENOMIC DNA]</scope>
    <source>
        <strain evidence="1">201300427</strain>
    </source>
</reference>
<keyword evidence="2" id="KW-1185">Reference proteome</keyword>
<gene>
    <name evidence="1" type="ORF">EHS15_05430</name>
</gene>
<dbReference type="EMBL" id="RQHW01000016">
    <property type="protein sequence ID" value="TGN20215.1"/>
    <property type="molecule type" value="Genomic_DNA"/>
</dbReference>